<keyword evidence="3 7" id="KW-0288">FMN</keyword>
<dbReference type="GO" id="GO:0016829">
    <property type="term" value="F:lyase activity"/>
    <property type="evidence" value="ECO:0007669"/>
    <property type="project" value="UniProtKB-KW"/>
</dbReference>
<dbReference type="GO" id="GO:0106141">
    <property type="term" value="F:flavin prenyltransferase activity"/>
    <property type="evidence" value="ECO:0007669"/>
    <property type="project" value="UniProtKB-EC"/>
</dbReference>
<comment type="catalytic activity">
    <reaction evidence="5 7">
        <text>dimethylallyl phosphate + FMNH2 = prenylated FMNH2 + phosphate</text>
        <dbReference type="Rhea" id="RHEA:37743"/>
        <dbReference type="ChEBI" id="CHEBI:43474"/>
        <dbReference type="ChEBI" id="CHEBI:57618"/>
        <dbReference type="ChEBI" id="CHEBI:87467"/>
        <dbReference type="ChEBI" id="CHEBI:88052"/>
        <dbReference type="EC" id="2.5.1.129"/>
    </reaction>
</comment>
<feature type="domain" description="Flavoprotein" evidence="8">
    <location>
        <begin position="15"/>
        <end position="215"/>
    </location>
</feature>
<evidence type="ECO:0000256" key="7">
    <source>
        <dbReference type="HAMAP-Rule" id="MF_01984"/>
    </source>
</evidence>
<name>A0A5C6AQ61_9BACT</name>
<dbReference type="Pfam" id="PF02441">
    <property type="entry name" value="Flavoprotein"/>
    <property type="match status" value="1"/>
</dbReference>
<dbReference type="InterPro" id="IPR004507">
    <property type="entry name" value="UbiX-like"/>
</dbReference>
<dbReference type="InterPro" id="IPR003382">
    <property type="entry name" value="Flavoprotein"/>
</dbReference>
<dbReference type="InterPro" id="IPR036551">
    <property type="entry name" value="Flavin_trans-like"/>
</dbReference>
<feature type="binding site" evidence="7">
    <location>
        <begin position="130"/>
        <end position="133"/>
    </location>
    <ligand>
        <name>FMN</name>
        <dbReference type="ChEBI" id="CHEBI:58210"/>
    </ligand>
</feature>
<keyword evidence="4 7" id="KW-0808">Transferase</keyword>
<keyword evidence="1 7" id="KW-0637">Prenyltransferase</keyword>
<gene>
    <name evidence="7" type="primary">ubiX</name>
    <name evidence="9" type="ORF">Pla100_15960</name>
</gene>
<dbReference type="RefSeq" id="WP_146577076.1">
    <property type="nucleotide sequence ID" value="NZ_SJPM01000002.1"/>
</dbReference>
<comment type="caution">
    <text evidence="9">The sequence shown here is derived from an EMBL/GenBank/DDBJ whole genome shotgun (WGS) entry which is preliminary data.</text>
</comment>
<evidence type="ECO:0000256" key="6">
    <source>
        <dbReference type="ARBA" id="ARBA00060793"/>
    </source>
</evidence>
<evidence type="ECO:0000256" key="5">
    <source>
        <dbReference type="ARBA" id="ARBA00050612"/>
    </source>
</evidence>
<dbReference type="SUPFAM" id="SSF52507">
    <property type="entry name" value="Homo-oligomeric flavin-containing Cys decarboxylases, HFCD"/>
    <property type="match status" value="1"/>
</dbReference>
<comment type="function">
    <text evidence="7">Flavin prenyltransferase that catalyzes the synthesis of the prenylated FMN cofactor (prenyl-FMN) for 4-hydroxy-3-polyprenylbenzoic acid decarboxylase UbiD. The prenyltransferase is metal-independent and links a dimethylallyl moiety from dimethylallyl monophosphate (DMAP) to the flavin N5 and C6 atoms of FMN.</text>
</comment>
<keyword evidence="2 7" id="KW-0285">Flavoprotein</keyword>
<protein>
    <recommendedName>
        <fullName evidence="7">Flavin prenyltransferase UbiX</fullName>
        <ecNumber evidence="7">2.5.1.129</ecNumber>
    </recommendedName>
</protein>
<feature type="binding site" evidence="7">
    <location>
        <position position="50"/>
    </location>
    <ligand>
        <name>FMN</name>
        <dbReference type="ChEBI" id="CHEBI:58210"/>
    </ligand>
</feature>
<dbReference type="EC" id="2.5.1.129" evidence="7"/>
<evidence type="ECO:0000256" key="4">
    <source>
        <dbReference type="ARBA" id="ARBA00022679"/>
    </source>
</evidence>
<feature type="binding site" evidence="7">
    <location>
        <begin position="23"/>
        <end position="25"/>
    </location>
    <ligand>
        <name>FMN</name>
        <dbReference type="ChEBI" id="CHEBI:58210"/>
    </ligand>
</feature>
<sequence length="237" mass="26082">MSDLPLAAPGKSRRKRIVVAITGASGAPYAVRLLQALRSSEDVEVHLTLSQSGVAVIGQELGLKLDVRRPNLDALLTCVAPWSTEKPYRLDSPLGYSGDDRFFFHQFDDYMTPIASGSFMTDAMVICPCSGSTLSGVSRASASNLIERAAEVHLKEHRKLVLVPRETPMSVLQIENMHRLASAGAVLLPAMPGWYHNVTRLEDLVDFVVARILDQIGVENRMIQRWKDDPSDSETNP</sequence>
<evidence type="ECO:0000256" key="1">
    <source>
        <dbReference type="ARBA" id="ARBA00022602"/>
    </source>
</evidence>
<evidence type="ECO:0000259" key="8">
    <source>
        <dbReference type="Pfam" id="PF02441"/>
    </source>
</evidence>
<dbReference type="OrthoDB" id="9781577at2"/>
<feature type="binding site" evidence="7">
    <location>
        <position position="165"/>
    </location>
    <ligand>
        <name>FMN</name>
        <dbReference type="ChEBI" id="CHEBI:58210"/>
    </ligand>
</feature>
<accession>A0A5C6AQ61</accession>
<feature type="binding site" evidence="7">
    <location>
        <position position="211"/>
    </location>
    <ligand>
        <name>dimethylallyl phosphate</name>
        <dbReference type="ChEBI" id="CHEBI:88052"/>
    </ligand>
</feature>
<feature type="binding site" evidence="7">
    <location>
        <position position="195"/>
    </location>
    <ligand>
        <name>dimethylallyl phosphate</name>
        <dbReference type="ChEBI" id="CHEBI:88052"/>
    </ligand>
</feature>
<evidence type="ECO:0000256" key="3">
    <source>
        <dbReference type="ARBA" id="ARBA00022643"/>
    </source>
</evidence>
<keyword evidence="9" id="KW-0456">Lyase</keyword>
<comment type="caution">
    <text evidence="7">Lacks conserved residue(s) required for the propagation of feature annotation.</text>
</comment>
<organism evidence="9 10">
    <name type="scientific">Neorhodopirellula pilleata</name>
    <dbReference type="NCBI Taxonomy" id="2714738"/>
    <lineage>
        <taxon>Bacteria</taxon>
        <taxon>Pseudomonadati</taxon>
        <taxon>Planctomycetota</taxon>
        <taxon>Planctomycetia</taxon>
        <taxon>Pirellulales</taxon>
        <taxon>Pirellulaceae</taxon>
        <taxon>Neorhodopirellula</taxon>
    </lineage>
</organism>
<dbReference type="Gene3D" id="3.40.50.1950">
    <property type="entry name" value="Flavin prenyltransferase-like"/>
    <property type="match status" value="1"/>
</dbReference>
<dbReference type="EMBL" id="SJPM01000002">
    <property type="protein sequence ID" value="TWU01860.1"/>
    <property type="molecule type" value="Genomic_DNA"/>
</dbReference>
<reference evidence="9 10" key="1">
    <citation type="submission" date="2019-02" db="EMBL/GenBank/DDBJ databases">
        <title>Deep-cultivation of Planctomycetes and their phenomic and genomic characterization uncovers novel biology.</title>
        <authorList>
            <person name="Wiegand S."/>
            <person name="Jogler M."/>
            <person name="Boedeker C."/>
            <person name="Pinto D."/>
            <person name="Vollmers J."/>
            <person name="Rivas-Marin E."/>
            <person name="Kohn T."/>
            <person name="Peeters S.H."/>
            <person name="Heuer A."/>
            <person name="Rast P."/>
            <person name="Oberbeckmann S."/>
            <person name="Bunk B."/>
            <person name="Jeske O."/>
            <person name="Meyerdierks A."/>
            <person name="Storesund J.E."/>
            <person name="Kallscheuer N."/>
            <person name="Luecker S."/>
            <person name="Lage O.M."/>
            <person name="Pohl T."/>
            <person name="Merkel B.J."/>
            <person name="Hornburger P."/>
            <person name="Mueller R.-W."/>
            <person name="Bruemmer F."/>
            <person name="Labrenz M."/>
            <person name="Spormann A.M."/>
            <person name="Op Den Camp H."/>
            <person name="Overmann J."/>
            <person name="Amann R."/>
            <person name="Jetten M.S.M."/>
            <person name="Mascher T."/>
            <person name="Medema M.H."/>
            <person name="Devos D.P."/>
            <person name="Kaster A.-K."/>
            <person name="Ovreas L."/>
            <person name="Rohde M."/>
            <person name="Galperin M.Y."/>
            <person name="Jogler C."/>
        </authorList>
    </citation>
    <scope>NUCLEOTIDE SEQUENCE [LARGE SCALE GENOMIC DNA]</scope>
    <source>
        <strain evidence="9 10">Pla100</strain>
    </source>
</reference>
<dbReference type="AlphaFoldDB" id="A0A5C6AQ61"/>
<comment type="similarity">
    <text evidence="6 7">Belongs to the UbiX/PAD1 family.</text>
</comment>
<proteinExistence type="inferred from homology"/>
<dbReference type="NCBIfam" id="TIGR00421">
    <property type="entry name" value="ubiX_pad"/>
    <property type="match status" value="1"/>
</dbReference>
<evidence type="ECO:0000313" key="10">
    <source>
        <dbReference type="Proteomes" id="UP000316213"/>
    </source>
</evidence>
<evidence type="ECO:0000313" key="9">
    <source>
        <dbReference type="EMBL" id="TWU01860.1"/>
    </source>
</evidence>
<evidence type="ECO:0000256" key="2">
    <source>
        <dbReference type="ARBA" id="ARBA00022630"/>
    </source>
</evidence>
<dbReference type="FunFam" id="3.40.50.1950:FF:000001">
    <property type="entry name" value="Flavin prenyltransferase UbiX"/>
    <property type="match status" value="1"/>
</dbReference>
<dbReference type="Proteomes" id="UP000316213">
    <property type="component" value="Unassembled WGS sequence"/>
</dbReference>
<keyword evidence="10" id="KW-1185">Reference proteome</keyword>
<dbReference type="HAMAP" id="MF_01984">
    <property type="entry name" value="ubiX_pad"/>
    <property type="match status" value="1"/>
</dbReference>